<dbReference type="Gene3D" id="3.40.50.1820">
    <property type="entry name" value="alpha/beta hydrolase"/>
    <property type="match status" value="1"/>
</dbReference>
<evidence type="ECO:0000256" key="1">
    <source>
        <dbReference type="ARBA" id="ARBA00005964"/>
    </source>
</evidence>
<proteinExistence type="inferred from homology"/>
<dbReference type="PROSITE" id="PS00941">
    <property type="entry name" value="CARBOXYLESTERASE_B_2"/>
    <property type="match status" value="1"/>
</dbReference>
<comment type="similarity">
    <text evidence="1 3">Belongs to the type-B carboxylesterase/lipase family.</text>
</comment>
<dbReference type="SUPFAM" id="SSF53474">
    <property type="entry name" value="alpha/beta-Hydrolases"/>
    <property type="match status" value="1"/>
</dbReference>
<dbReference type="AlphaFoldDB" id="A0A1I0Q3X0"/>
<feature type="chain" id="PRO_5011330827" description="Carboxylic ester hydrolase" evidence="3">
    <location>
        <begin position="21"/>
        <end position="517"/>
    </location>
</feature>
<keyword evidence="6" id="KW-1185">Reference proteome</keyword>
<dbReference type="InterPro" id="IPR002018">
    <property type="entry name" value="CarbesteraseB"/>
</dbReference>
<gene>
    <name evidence="5" type="ORF">SAMN04487850_2202</name>
</gene>
<organism evidence="5 6">
    <name type="scientific">Prevotella aff. ruminicola Tc2-24</name>
    <dbReference type="NCBI Taxonomy" id="81582"/>
    <lineage>
        <taxon>Bacteria</taxon>
        <taxon>Pseudomonadati</taxon>
        <taxon>Bacteroidota</taxon>
        <taxon>Bacteroidia</taxon>
        <taxon>Bacteroidales</taxon>
        <taxon>Prevotellaceae</taxon>
        <taxon>Prevotella</taxon>
    </lineage>
</organism>
<evidence type="ECO:0000313" key="6">
    <source>
        <dbReference type="Proteomes" id="UP000199373"/>
    </source>
</evidence>
<dbReference type="EMBL" id="FOIQ01000005">
    <property type="protein sequence ID" value="SEW21485.1"/>
    <property type="molecule type" value="Genomic_DNA"/>
</dbReference>
<evidence type="ECO:0000256" key="3">
    <source>
        <dbReference type="RuleBase" id="RU361235"/>
    </source>
</evidence>
<keyword evidence="3" id="KW-0732">Signal</keyword>
<protein>
    <recommendedName>
        <fullName evidence="3">Carboxylic ester hydrolase</fullName>
        <ecNumber evidence="3">3.1.1.-</ecNumber>
    </recommendedName>
</protein>
<dbReference type="PROSITE" id="PS00122">
    <property type="entry name" value="CARBOXYLESTERASE_B_1"/>
    <property type="match status" value="1"/>
</dbReference>
<dbReference type="Pfam" id="PF00135">
    <property type="entry name" value="COesterase"/>
    <property type="match status" value="1"/>
</dbReference>
<dbReference type="InterPro" id="IPR050309">
    <property type="entry name" value="Type-B_Carboxylest/Lipase"/>
</dbReference>
<accession>A0A1I0Q3X0</accession>
<feature type="signal peptide" evidence="3">
    <location>
        <begin position="1"/>
        <end position="20"/>
    </location>
</feature>
<name>A0A1I0Q3X0_9BACT</name>
<keyword evidence="2 3" id="KW-0378">Hydrolase</keyword>
<dbReference type="RefSeq" id="WP_256219001.1">
    <property type="nucleotide sequence ID" value="NZ_FOIQ01000005.1"/>
</dbReference>
<evidence type="ECO:0000259" key="4">
    <source>
        <dbReference type="Pfam" id="PF00135"/>
    </source>
</evidence>
<dbReference type="InterPro" id="IPR029058">
    <property type="entry name" value="AB_hydrolase_fold"/>
</dbReference>
<dbReference type="Proteomes" id="UP000199373">
    <property type="component" value="Unassembled WGS sequence"/>
</dbReference>
<reference evidence="5 6" key="1">
    <citation type="submission" date="2016-10" db="EMBL/GenBank/DDBJ databases">
        <authorList>
            <person name="de Groot N.N."/>
        </authorList>
    </citation>
    <scope>NUCLEOTIDE SEQUENCE [LARGE SCALE GENOMIC DNA]</scope>
    <source>
        <strain evidence="5 6">TC2-24</strain>
    </source>
</reference>
<evidence type="ECO:0000313" key="5">
    <source>
        <dbReference type="EMBL" id="SEW21485.1"/>
    </source>
</evidence>
<evidence type="ECO:0000256" key="2">
    <source>
        <dbReference type="ARBA" id="ARBA00022801"/>
    </source>
</evidence>
<dbReference type="EC" id="3.1.1.-" evidence="3"/>
<sequence>MKIKLFIAVCGLLGVMTLQAQPLLKTHVETGDLEGVLEGNLAVYKAIPFAAPPVGDLRWKAPQPAKPWQGVLKAEEVAKWPPQPERGDVSYDMMSEDCLYLSVVTPAKTVDEALPVMVYIHGGGFRTEHYGADLWQSLARRGVVAVSIEYRAGALGFLAHPELSKESPDGRSGNYGILDQIFALQWIQRNIKNFGGDPSKVTIFGESAGSASCHVLCSSPLAKGLFRACIAQSGAYFMTMGSMTQQQAEQMGTMFQNQLGKKSIAEMRQMDTQSLTGTGVDFQGCAPILDDYVLTTEPYGLYQRGEYADVPVIVMYNSDEGAAFVEKTTVEEYMKELSIVPPQYLDSVLAYCPAENDEQALFSLRDLMRDFSFGAPTDLWARLQTKTGHSPVFYAYLTQQSDRTLIGRGKLRGPAHADDILYLGGAFDNEAESHPQEKKVSDLMQQYWVNFATNLNPNGDGLPQWPAFTPDPSAKSVMQFGNGEATLIPVPNQKIISLIEQFFDWMYSQKTMKTETP</sequence>
<dbReference type="InterPro" id="IPR019826">
    <property type="entry name" value="Carboxylesterase_B_AS"/>
</dbReference>
<dbReference type="InterPro" id="IPR019819">
    <property type="entry name" value="Carboxylesterase_B_CS"/>
</dbReference>
<dbReference type="GO" id="GO:0016787">
    <property type="term" value="F:hydrolase activity"/>
    <property type="evidence" value="ECO:0007669"/>
    <property type="project" value="UniProtKB-KW"/>
</dbReference>
<dbReference type="PANTHER" id="PTHR11559">
    <property type="entry name" value="CARBOXYLESTERASE"/>
    <property type="match status" value="1"/>
</dbReference>
<feature type="domain" description="Carboxylesterase type B" evidence="4">
    <location>
        <begin position="27"/>
        <end position="482"/>
    </location>
</feature>